<gene>
    <name evidence="1" type="ORF">GCM10007876_03890</name>
</gene>
<reference evidence="1" key="2">
    <citation type="submission" date="2023-01" db="EMBL/GenBank/DDBJ databases">
        <title>Draft genome sequence of Litoribrevibacter albus strain NBRC 110071.</title>
        <authorList>
            <person name="Sun Q."/>
            <person name="Mori K."/>
        </authorList>
    </citation>
    <scope>NUCLEOTIDE SEQUENCE</scope>
    <source>
        <strain evidence="1">NBRC 110071</strain>
    </source>
</reference>
<reference evidence="1" key="1">
    <citation type="journal article" date="2014" name="Int. J. Syst. Evol. Microbiol.">
        <title>Complete genome sequence of Corynebacterium casei LMG S-19264T (=DSM 44701T), isolated from a smear-ripened cheese.</title>
        <authorList>
            <consortium name="US DOE Joint Genome Institute (JGI-PGF)"/>
            <person name="Walter F."/>
            <person name="Albersmeier A."/>
            <person name="Kalinowski J."/>
            <person name="Ruckert C."/>
        </authorList>
    </citation>
    <scope>NUCLEOTIDE SEQUENCE</scope>
    <source>
        <strain evidence="1">NBRC 110071</strain>
    </source>
</reference>
<dbReference type="EMBL" id="BSNM01000003">
    <property type="protein sequence ID" value="GLQ29911.1"/>
    <property type="molecule type" value="Genomic_DNA"/>
</dbReference>
<sequence>MDSMKIKTGNVDEAKTVKAGCGMRYDPDQLGDQTGFDFPGMDLWDKIFSKKKEESGSGEPQTDSDS</sequence>
<name>A0AA37S7X8_9GAMM</name>
<evidence type="ECO:0000313" key="1">
    <source>
        <dbReference type="EMBL" id="GLQ29911.1"/>
    </source>
</evidence>
<proteinExistence type="predicted"/>
<accession>A0AA37S7X8</accession>
<dbReference type="Proteomes" id="UP001161389">
    <property type="component" value="Unassembled WGS sequence"/>
</dbReference>
<evidence type="ECO:0000313" key="2">
    <source>
        <dbReference type="Proteomes" id="UP001161389"/>
    </source>
</evidence>
<organism evidence="1 2">
    <name type="scientific">Litoribrevibacter albus</name>
    <dbReference type="NCBI Taxonomy" id="1473156"/>
    <lineage>
        <taxon>Bacteria</taxon>
        <taxon>Pseudomonadati</taxon>
        <taxon>Pseudomonadota</taxon>
        <taxon>Gammaproteobacteria</taxon>
        <taxon>Oceanospirillales</taxon>
        <taxon>Oceanospirillaceae</taxon>
        <taxon>Litoribrevibacter</taxon>
    </lineage>
</organism>
<protein>
    <submittedName>
        <fullName evidence="1">Uncharacterized protein</fullName>
    </submittedName>
</protein>
<keyword evidence="2" id="KW-1185">Reference proteome</keyword>
<dbReference type="AlphaFoldDB" id="A0AA37S7X8"/>
<comment type="caution">
    <text evidence="1">The sequence shown here is derived from an EMBL/GenBank/DDBJ whole genome shotgun (WGS) entry which is preliminary data.</text>
</comment>